<keyword evidence="4" id="KW-1133">Transmembrane helix</keyword>
<feature type="transmembrane region" description="Helical" evidence="4">
    <location>
        <begin position="21"/>
        <end position="45"/>
    </location>
</feature>
<reference evidence="6" key="1">
    <citation type="journal article" date="2019" name="Int. J. Syst. Evol. Microbiol.">
        <title>The Global Catalogue of Microorganisms (GCM) 10K type strain sequencing project: providing services to taxonomists for standard genome sequencing and annotation.</title>
        <authorList>
            <consortium name="The Broad Institute Genomics Platform"/>
            <consortium name="The Broad Institute Genome Sequencing Center for Infectious Disease"/>
            <person name="Wu L."/>
            <person name="Ma J."/>
        </authorList>
    </citation>
    <scope>NUCLEOTIDE SEQUENCE [LARGE SCALE GENOMIC DNA]</scope>
    <source>
        <strain evidence="6">JCM 17979</strain>
    </source>
</reference>
<accession>A0ABP9B8I2</accession>
<organism evidence="5 6">
    <name type="scientific">Actinomycetospora chlora</name>
    <dbReference type="NCBI Taxonomy" id="663608"/>
    <lineage>
        <taxon>Bacteria</taxon>
        <taxon>Bacillati</taxon>
        <taxon>Actinomycetota</taxon>
        <taxon>Actinomycetes</taxon>
        <taxon>Pseudonocardiales</taxon>
        <taxon>Pseudonocardiaceae</taxon>
        <taxon>Actinomycetospora</taxon>
    </lineage>
</organism>
<evidence type="ECO:0000313" key="5">
    <source>
        <dbReference type="EMBL" id="GAA4791811.1"/>
    </source>
</evidence>
<evidence type="ECO:0000256" key="1">
    <source>
        <dbReference type="ARBA" id="ARBA00008520"/>
    </source>
</evidence>
<dbReference type="Gene3D" id="3.40.190.10">
    <property type="entry name" value="Periplasmic binding protein-like II"/>
    <property type="match status" value="2"/>
</dbReference>
<dbReference type="PANTHER" id="PTHR30061">
    <property type="entry name" value="MALTOSE-BINDING PERIPLASMIC PROTEIN"/>
    <property type="match status" value="1"/>
</dbReference>
<name>A0ABP9B8I2_9PSEU</name>
<evidence type="ECO:0000256" key="3">
    <source>
        <dbReference type="ARBA" id="ARBA00022729"/>
    </source>
</evidence>
<dbReference type="RefSeq" id="WP_345415787.1">
    <property type="nucleotide sequence ID" value="NZ_BAABHO010000021.1"/>
</dbReference>
<evidence type="ECO:0000256" key="4">
    <source>
        <dbReference type="SAM" id="Phobius"/>
    </source>
</evidence>
<keyword evidence="4" id="KW-0812">Transmembrane</keyword>
<gene>
    <name evidence="5" type="ORF">GCM10023200_28850</name>
</gene>
<evidence type="ECO:0000313" key="6">
    <source>
        <dbReference type="Proteomes" id="UP001500928"/>
    </source>
</evidence>
<dbReference type="Pfam" id="PF01547">
    <property type="entry name" value="SBP_bac_1"/>
    <property type="match status" value="1"/>
</dbReference>
<keyword evidence="4" id="KW-0472">Membrane</keyword>
<proteinExistence type="inferred from homology"/>
<protein>
    <submittedName>
        <fullName evidence="5">ABC transporter substrate-binding protein</fullName>
    </submittedName>
</protein>
<sequence>MTNAEPHRGDGDLPRAVPWRSYALITGMAVVLVALLIAAAVPFVAPEAGLEPGPLVLITGRDDSVGRQRIELVREWNVIHKANPVQIVELPPVADAQRSEMVARAQAGGGVDVFNLDVTWTAEFAEAGYLAPIDERTVEAGDFLGRPLDSCRDADGRLWALPFNTDLGLLYYRRDLLQRLLNRPNADPPRTWNDLQSDVEEIRRTGYRGPAYVGQFDDYEGLTVNALELVRGAGGEIVDAGGAVTAGSHLDQIETAFDRLGVLSFGLEGQTEDESTEAFRSGGAVFMRNWPRAFLALSATREAGQPDREIGVTTLPDGSGILGGQNLAVSSRSERPRAARALVDFLTSDRSAQILFDRGGLPAARSVVFEDPEVQRRYPFAAELRAGLDDALPRPSLVHYARFSEAVRQPAREYANGSRRSLPPDFVARVQDGAAGRIASD</sequence>
<keyword evidence="6" id="KW-1185">Reference proteome</keyword>
<dbReference type="EMBL" id="BAABHO010000021">
    <property type="protein sequence ID" value="GAA4791811.1"/>
    <property type="molecule type" value="Genomic_DNA"/>
</dbReference>
<comment type="caution">
    <text evidence="5">The sequence shown here is derived from an EMBL/GenBank/DDBJ whole genome shotgun (WGS) entry which is preliminary data.</text>
</comment>
<comment type="similarity">
    <text evidence="1">Belongs to the bacterial solute-binding protein 1 family.</text>
</comment>
<dbReference type="SUPFAM" id="SSF53850">
    <property type="entry name" value="Periplasmic binding protein-like II"/>
    <property type="match status" value="1"/>
</dbReference>
<dbReference type="InterPro" id="IPR006059">
    <property type="entry name" value="SBP"/>
</dbReference>
<dbReference type="PANTHER" id="PTHR30061:SF50">
    <property type="entry name" value="MALTOSE_MALTODEXTRIN-BINDING PERIPLASMIC PROTEIN"/>
    <property type="match status" value="1"/>
</dbReference>
<evidence type="ECO:0000256" key="2">
    <source>
        <dbReference type="ARBA" id="ARBA00022448"/>
    </source>
</evidence>
<dbReference type="Proteomes" id="UP001500928">
    <property type="component" value="Unassembled WGS sequence"/>
</dbReference>
<keyword evidence="2" id="KW-0813">Transport</keyword>
<keyword evidence="3" id="KW-0732">Signal</keyword>